<comment type="caution">
    <text evidence="3">The sequence shown here is derived from an EMBL/GenBank/DDBJ whole genome shotgun (WGS) entry which is preliminary data.</text>
</comment>
<keyword evidence="1" id="KW-1188">Viral release from host cell</keyword>
<dbReference type="RefSeq" id="WP_242653428.1">
    <property type="nucleotide sequence ID" value="NZ_JBCNEK010000021.1"/>
</dbReference>
<dbReference type="Pfam" id="PF17289">
    <property type="entry name" value="Terminase_6C"/>
    <property type="match status" value="1"/>
</dbReference>
<sequence length="543" mass="63343">MLRQLIERDEAVEYDFERVEINLKLLEKLKRVHRAEYDMLYFTYEYFSADRNPDNSSNLIPAGQTLDTAADFHRELCGLLDEITRGEIKTNVGWSVGRRHAKTAYLSNSYLSHQVVFRHQKYIIEVSETTDVAGDFIKWTVNQLKFNEKLREDFGPLLHQKPSMNEVDNKYEFITSSGTKVEAKGIGTQMRGLRHLSERPGLFILDDLESGDNTNTPELRAKNLHWFRSEMLEALGFGGMCIYMGTIVHYDSLLNHVLTKRKDFTSRKFPAILSWSEREDLWEQWRQIYNEDSKDALKNATAFYEANKAEMDRGTRVLWPQAYTYKDFMEKREDMGARAFNQEYLGNPVDEESQVFRSEDFKYYSDKELESKEFDYYCGIDFAMGKEKGDYSAIITVARNRATGFCYVADVFLQRVHPDVLLNEVVEKTMRFQYEGIAVEAQQAQEWFADKLGEALQANGYPASTRLKQIKQRTRKALRIESLLPDIQSGKIRFKRDQKLLLEMFEMYPNHNHDDGPDALHMAYSIAGKARRRKGGNIGNYRY</sequence>
<dbReference type="AlphaFoldDB" id="A0A7Z0WSZ5"/>
<accession>A0A7Z0WSZ5</accession>
<gene>
    <name evidence="3" type="ORF">B4121_4537</name>
</gene>
<organism evidence="3 4">
    <name type="scientific">Bacillus paralicheniformis</name>
    <dbReference type="NCBI Taxonomy" id="1648923"/>
    <lineage>
        <taxon>Bacteria</taxon>
        <taxon>Bacillati</taxon>
        <taxon>Bacillota</taxon>
        <taxon>Bacilli</taxon>
        <taxon>Bacillales</taxon>
        <taxon>Bacillaceae</taxon>
        <taxon>Bacillus</taxon>
    </lineage>
</organism>
<evidence type="ECO:0000313" key="4">
    <source>
        <dbReference type="Proteomes" id="UP000185604"/>
    </source>
</evidence>
<feature type="domain" description="Terminase large subunit gp17-like C-terminal" evidence="2">
    <location>
        <begin position="379"/>
        <end position="525"/>
    </location>
</feature>
<evidence type="ECO:0000256" key="1">
    <source>
        <dbReference type="ARBA" id="ARBA00022612"/>
    </source>
</evidence>
<proteinExistence type="predicted"/>
<dbReference type="InterPro" id="IPR006517">
    <property type="entry name" value="Phage_terminase_lsu-like_C"/>
</dbReference>
<dbReference type="InterPro" id="IPR035421">
    <property type="entry name" value="Terminase_6C"/>
</dbReference>
<name>A0A7Z0WSZ5_9BACI</name>
<reference evidence="3 4" key="1">
    <citation type="journal article" date="2016" name="Front. Microbiol.">
        <title>High-Level Heat Resistance of Spores of Bacillus amyloliquefaciens and Bacillus licheniformis Results from the Presence of a spoVA Operon in a Tn1546 Transposon.</title>
        <authorList>
            <person name="Berendsen E.M."/>
            <person name="Koning R.A."/>
            <person name="Boekhorst J."/>
            <person name="de Jong A."/>
            <person name="Kuipers O.P."/>
            <person name="Wells-Bennik M.H."/>
        </authorList>
    </citation>
    <scope>NUCLEOTIDE SEQUENCE [LARGE SCALE GENOMIC DNA]</scope>
    <source>
        <strain evidence="3 4">B4121</strain>
    </source>
</reference>
<dbReference type="NCBIfam" id="TIGR01630">
    <property type="entry name" value="psiM2_ORF9"/>
    <property type="match status" value="1"/>
</dbReference>
<dbReference type="Gene3D" id="3.30.420.240">
    <property type="match status" value="1"/>
</dbReference>
<dbReference type="EMBL" id="LKPO01000029">
    <property type="protein sequence ID" value="OLF86346.1"/>
    <property type="molecule type" value="Genomic_DNA"/>
</dbReference>
<dbReference type="Proteomes" id="UP000185604">
    <property type="component" value="Unassembled WGS sequence"/>
</dbReference>
<evidence type="ECO:0000313" key="3">
    <source>
        <dbReference type="EMBL" id="OLF86346.1"/>
    </source>
</evidence>
<evidence type="ECO:0000259" key="2">
    <source>
        <dbReference type="Pfam" id="PF17289"/>
    </source>
</evidence>
<protein>
    <recommendedName>
        <fullName evidence="2">Terminase large subunit gp17-like C-terminal domain-containing protein</fullName>
    </recommendedName>
</protein>